<comment type="caution">
    <text evidence="2">The sequence shown here is derived from an EMBL/GenBank/DDBJ whole genome shotgun (WGS) entry which is preliminary data.</text>
</comment>
<keyword evidence="3" id="KW-1185">Reference proteome</keyword>
<protein>
    <recommendedName>
        <fullName evidence="4">DUF2326 domain-containing protein</fullName>
    </recommendedName>
</protein>
<accession>A0A968GGA9</accession>
<dbReference type="Gene3D" id="3.40.50.300">
    <property type="entry name" value="P-loop containing nucleotide triphosphate hydrolases"/>
    <property type="match status" value="1"/>
</dbReference>
<evidence type="ECO:0008006" key="4">
    <source>
        <dbReference type="Google" id="ProtNLM"/>
    </source>
</evidence>
<gene>
    <name evidence="2" type="ORF">HCT46_07435</name>
</gene>
<sequence>MLKELLLIKLVDKSEIRKITFKEGLNLIIDKQKKDDTKQTASGNGVGKTMFVDTIDFCLGANYSNEHNRFNKLRTESPLLFKYLEDNQVAAKLTLESDLDGTVLTIQRNLYNKNGIRIDDKPAKVKELDEKLLEFLYNEKKEKDKKAISYRTLLKWNLRDVIVKDPLIFIDKLDRPHTNGKFHRLYQFFNVPGSLIKEVQVSIDSKKKANFTKKEEKDLKVHQTNVDNLKKMLEEIDKEINSYDRDIHDIKKISEDYLSNNEEIRKLILEKNRLSTTIANFKDYLEKIQNTAIDKNLPDTIQALYTEMYISIQSNIIDDFNKLCQFHNSAIESEIIYLKHRLEELGNEYKLVETQIKDYEGFNVYYKDVERYHNHQKQKLDTERQIYEHEISLEKLEKKRTQFEKDKLHEETLYNSIREQIEKPKESIERFNSTYREIWKKTFSDMSRSFSFNEDSFDIEYFNVSQGAGKHVANLIFFSIALMKHIAESGLIRPLFFSVTDFIESVDKNQRDILWSDICKNYIPPKGQLIIPLLQCNFDASQYDILKESVILELDENDRFLRYENS</sequence>
<reference evidence="2" key="1">
    <citation type="submission" date="2020-03" db="EMBL/GenBank/DDBJ databases">
        <title>Spirochaetal bacteria isolated from arthropods constitute a novel genus Entomospira genus novum within the order Spirochaetales.</title>
        <authorList>
            <person name="Grana-Miraglia L."/>
            <person name="Sikutova S."/>
            <person name="Fingerle V."/>
            <person name="Sing A."/>
            <person name="Castillo-Ramirez S."/>
            <person name="Margos G."/>
            <person name="Rudolf I."/>
        </authorList>
    </citation>
    <scope>NUCLEOTIDE SEQUENCE</scope>
    <source>
        <strain evidence="2">BR208</strain>
    </source>
</reference>
<evidence type="ECO:0000313" key="3">
    <source>
        <dbReference type="Proteomes" id="UP000752013"/>
    </source>
</evidence>
<dbReference type="Proteomes" id="UP000752013">
    <property type="component" value="Unassembled WGS sequence"/>
</dbReference>
<dbReference type="AlphaFoldDB" id="A0A968GGA9"/>
<evidence type="ECO:0000313" key="2">
    <source>
        <dbReference type="EMBL" id="NIZ47743.1"/>
    </source>
</evidence>
<feature type="coiled-coil region" evidence="1">
    <location>
        <begin position="379"/>
        <end position="413"/>
    </location>
</feature>
<keyword evidence="1" id="KW-0175">Coiled coil</keyword>
<evidence type="ECO:0000256" key="1">
    <source>
        <dbReference type="SAM" id="Coils"/>
    </source>
</evidence>
<name>A0A968GGA9_9SPIO</name>
<dbReference type="EMBL" id="JAATLK010000004">
    <property type="protein sequence ID" value="NIZ47743.1"/>
    <property type="molecule type" value="Genomic_DNA"/>
</dbReference>
<dbReference type="RefSeq" id="WP_167704477.1">
    <property type="nucleotide sequence ID" value="NZ_CP118171.1"/>
</dbReference>
<feature type="coiled-coil region" evidence="1">
    <location>
        <begin position="219"/>
        <end position="253"/>
    </location>
</feature>
<proteinExistence type="predicted"/>
<dbReference type="InterPro" id="IPR027417">
    <property type="entry name" value="P-loop_NTPase"/>
</dbReference>
<organism evidence="2 3">
    <name type="scientific">Entomospira nematocerorum</name>
    <dbReference type="NCBI Taxonomy" id="2719987"/>
    <lineage>
        <taxon>Bacteria</taxon>
        <taxon>Pseudomonadati</taxon>
        <taxon>Spirochaetota</taxon>
        <taxon>Spirochaetia</taxon>
        <taxon>Spirochaetales</taxon>
        <taxon>Spirochaetaceae</taxon>
        <taxon>Entomospira</taxon>
    </lineage>
</organism>